<evidence type="ECO:0000259" key="11">
    <source>
        <dbReference type="PROSITE" id="PS51698"/>
    </source>
</evidence>
<dbReference type="Pfam" id="PF13181">
    <property type="entry name" value="TPR_8"/>
    <property type="match status" value="1"/>
</dbReference>
<dbReference type="InterPro" id="IPR013083">
    <property type="entry name" value="Znf_RING/FYVE/PHD"/>
</dbReference>
<dbReference type="PROSITE" id="PS50005">
    <property type="entry name" value="TPR"/>
    <property type="match status" value="2"/>
</dbReference>
<evidence type="ECO:0000256" key="3">
    <source>
        <dbReference type="ARBA" id="ARBA00012483"/>
    </source>
</evidence>
<feature type="repeat" description="TPR" evidence="10">
    <location>
        <begin position="12"/>
        <end position="45"/>
    </location>
</feature>
<feature type="repeat" description="TPR" evidence="10">
    <location>
        <begin position="80"/>
        <end position="113"/>
    </location>
</feature>
<dbReference type="AlphaFoldDB" id="A0A8T2QNR1"/>
<dbReference type="GO" id="GO:0006515">
    <property type="term" value="P:protein quality control for misfolded or incompletely synthesized proteins"/>
    <property type="evidence" value="ECO:0007669"/>
    <property type="project" value="TreeGrafter"/>
</dbReference>
<keyword evidence="5" id="KW-0677">Repeat</keyword>
<dbReference type="PANTHER" id="PTHR46803">
    <property type="entry name" value="E3 UBIQUITIN-PROTEIN LIGASE CHIP"/>
    <property type="match status" value="1"/>
</dbReference>
<dbReference type="InterPro" id="IPR019734">
    <property type="entry name" value="TPR_rpt"/>
</dbReference>
<evidence type="ECO:0000256" key="9">
    <source>
        <dbReference type="ARBA" id="ARBA00044543"/>
    </source>
</evidence>
<evidence type="ECO:0000256" key="1">
    <source>
        <dbReference type="ARBA" id="ARBA00000900"/>
    </source>
</evidence>
<dbReference type="SMART" id="SM00504">
    <property type="entry name" value="Ubox"/>
    <property type="match status" value="1"/>
</dbReference>
<keyword evidence="7 10" id="KW-0802">TPR repeat</keyword>
<accession>A0A8T2QNR1</accession>
<dbReference type="GO" id="GO:0043161">
    <property type="term" value="P:proteasome-mediated ubiquitin-dependent protein catabolic process"/>
    <property type="evidence" value="ECO:0007669"/>
    <property type="project" value="TreeGrafter"/>
</dbReference>
<evidence type="ECO:0000256" key="6">
    <source>
        <dbReference type="ARBA" id="ARBA00022786"/>
    </source>
</evidence>
<dbReference type="OrthoDB" id="629492at2759"/>
<sequence>MSTGFVSANKQAEILKDQGNLYFKKNRISAAIEAYTEAITLCPKVATYWTNRALCHKKRNDWERVEADCRTALEIDKSSLKARYMLGIALLEKNEFSEAIKQLEKALDLSRGGTSDMVEVIWSEVGKAKYAEWEKVALPQQQKQKALREFCENALREDYKNSLFRLGSNNKAQSCGALYENIEDEMIDINSSDFLEIDKTTFEVSKLKSSFVEKKQTLDDVFDKAAEYYKPTEVPEFLCCKITMDLYRDPVITPSGITYERAILLDHLEKVGKFDPLTRAPLQAHELITNLAIKEAVKAYLAEHAWAYKTY</sequence>
<dbReference type="GO" id="GO:0005737">
    <property type="term" value="C:cytoplasm"/>
    <property type="evidence" value="ECO:0007669"/>
    <property type="project" value="TreeGrafter"/>
</dbReference>
<keyword evidence="6" id="KW-0833">Ubl conjugation pathway</keyword>
<dbReference type="GO" id="GO:0071218">
    <property type="term" value="P:cellular response to misfolded protein"/>
    <property type="evidence" value="ECO:0007669"/>
    <property type="project" value="TreeGrafter"/>
</dbReference>
<dbReference type="PROSITE" id="PS51698">
    <property type="entry name" value="U_BOX"/>
    <property type="match status" value="1"/>
</dbReference>
<dbReference type="InterPro" id="IPR011990">
    <property type="entry name" value="TPR-like_helical_dom_sf"/>
</dbReference>
<dbReference type="Pfam" id="PF13414">
    <property type="entry name" value="TPR_11"/>
    <property type="match status" value="1"/>
</dbReference>
<evidence type="ECO:0000256" key="2">
    <source>
        <dbReference type="ARBA" id="ARBA00004906"/>
    </source>
</evidence>
<dbReference type="InterPro" id="IPR003613">
    <property type="entry name" value="Ubox_domain"/>
</dbReference>
<dbReference type="EC" id="2.3.2.27" evidence="3"/>
<dbReference type="PANTHER" id="PTHR46803:SF2">
    <property type="entry name" value="E3 UBIQUITIN-PROTEIN LIGASE CHIP"/>
    <property type="match status" value="1"/>
</dbReference>
<dbReference type="OMA" id="WAGVEHD"/>
<dbReference type="GO" id="GO:0051087">
    <property type="term" value="F:protein-folding chaperone binding"/>
    <property type="evidence" value="ECO:0007669"/>
    <property type="project" value="TreeGrafter"/>
</dbReference>
<dbReference type="SMART" id="SM00028">
    <property type="entry name" value="TPR"/>
    <property type="match status" value="3"/>
</dbReference>
<evidence type="ECO:0000256" key="7">
    <source>
        <dbReference type="ARBA" id="ARBA00022803"/>
    </source>
</evidence>
<evidence type="ECO:0000313" key="13">
    <source>
        <dbReference type="Proteomes" id="UP000825935"/>
    </source>
</evidence>
<dbReference type="EMBL" id="CM035438">
    <property type="protein sequence ID" value="KAH7285836.1"/>
    <property type="molecule type" value="Genomic_DNA"/>
</dbReference>
<name>A0A8T2QNR1_CERRI</name>
<evidence type="ECO:0000256" key="8">
    <source>
        <dbReference type="ARBA" id="ARBA00044534"/>
    </source>
</evidence>
<keyword evidence="4" id="KW-0808">Transferase</keyword>
<comment type="pathway">
    <text evidence="2">Protein modification; protein ubiquitination.</text>
</comment>
<dbReference type="GO" id="GO:0000209">
    <property type="term" value="P:protein polyubiquitination"/>
    <property type="evidence" value="ECO:0007669"/>
    <property type="project" value="TreeGrafter"/>
</dbReference>
<dbReference type="EMBL" id="CM035438">
    <property type="protein sequence ID" value="KAH7285832.1"/>
    <property type="molecule type" value="Genomic_DNA"/>
</dbReference>
<dbReference type="EMBL" id="CM035438">
    <property type="protein sequence ID" value="KAH7285833.1"/>
    <property type="molecule type" value="Genomic_DNA"/>
</dbReference>
<dbReference type="Pfam" id="PF04564">
    <property type="entry name" value="U-box"/>
    <property type="match status" value="1"/>
</dbReference>
<dbReference type="EMBL" id="CM035438">
    <property type="protein sequence ID" value="KAH7285835.1"/>
    <property type="molecule type" value="Genomic_DNA"/>
</dbReference>
<organism evidence="12 13">
    <name type="scientific">Ceratopteris richardii</name>
    <name type="common">Triangle waterfern</name>
    <dbReference type="NCBI Taxonomy" id="49495"/>
    <lineage>
        <taxon>Eukaryota</taxon>
        <taxon>Viridiplantae</taxon>
        <taxon>Streptophyta</taxon>
        <taxon>Embryophyta</taxon>
        <taxon>Tracheophyta</taxon>
        <taxon>Polypodiopsida</taxon>
        <taxon>Polypodiidae</taxon>
        <taxon>Polypodiales</taxon>
        <taxon>Pteridineae</taxon>
        <taxon>Pteridaceae</taxon>
        <taxon>Parkerioideae</taxon>
        <taxon>Ceratopteris</taxon>
    </lineage>
</organism>
<evidence type="ECO:0000256" key="4">
    <source>
        <dbReference type="ARBA" id="ARBA00022679"/>
    </source>
</evidence>
<feature type="domain" description="U-box" evidence="11">
    <location>
        <begin position="233"/>
        <end position="307"/>
    </location>
</feature>
<proteinExistence type="predicted"/>
<comment type="catalytic activity">
    <reaction evidence="1">
        <text>S-ubiquitinyl-[E2 ubiquitin-conjugating enzyme]-L-cysteine + [acceptor protein]-L-lysine = [E2 ubiquitin-conjugating enzyme]-L-cysteine + N(6)-ubiquitinyl-[acceptor protein]-L-lysine.</text>
        <dbReference type="EC" id="2.3.2.27"/>
    </reaction>
</comment>
<dbReference type="CDD" id="cd16654">
    <property type="entry name" value="RING-Ubox_CHIP"/>
    <property type="match status" value="1"/>
</dbReference>
<comment type="caution">
    <text evidence="12">The sequence shown here is derived from an EMBL/GenBank/DDBJ whole genome shotgun (WGS) entry which is preliminary data.</text>
</comment>
<protein>
    <recommendedName>
        <fullName evidence="8">E3 ubiquitin-protein ligase CHIP</fullName>
        <ecNumber evidence="3">2.3.2.27</ecNumber>
    </recommendedName>
    <alternativeName>
        <fullName evidence="9">RING-type E3 ubiquitin transferase CHIP</fullName>
    </alternativeName>
</protein>
<evidence type="ECO:0000256" key="10">
    <source>
        <dbReference type="PROSITE-ProRule" id="PRU00339"/>
    </source>
</evidence>
<dbReference type="SUPFAM" id="SSF48452">
    <property type="entry name" value="TPR-like"/>
    <property type="match status" value="1"/>
</dbReference>
<dbReference type="Proteomes" id="UP000825935">
    <property type="component" value="Chromosome 33"/>
</dbReference>
<dbReference type="InterPro" id="IPR045202">
    <property type="entry name" value="CHIP_RING-Ubox"/>
</dbReference>
<dbReference type="GO" id="GO:0061630">
    <property type="term" value="F:ubiquitin protein ligase activity"/>
    <property type="evidence" value="ECO:0007669"/>
    <property type="project" value="UniProtKB-EC"/>
</dbReference>
<evidence type="ECO:0000313" key="12">
    <source>
        <dbReference type="EMBL" id="KAH7285832.1"/>
    </source>
</evidence>
<gene>
    <name evidence="12" type="ORF">KP509_33G048000</name>
</gene>
<keyword evidence="13" id="KW-1185">Reference proteome</keyword>
<reference evidence="12" key="1">
    <citation type="submission" date="2021-08" db="EMBL/GenBank/DDBJ databases">
        <title>WGS assembly of Ceratopteris richardii.</title>
        <authorList>
            <person name="Marchant D.B."/>
            <person name="Chen G."/>
            <person name="Jenkins J."/>
            <person name="Shu S."/>
            <person name="Leebens-Mack J."/>
            <person name="Grimwood J."/>
            <person name="Schmutz J."/>
            <person name="Soltis P."/>
            <person name="Soltis D."/>
            <person name="Chen Z.-H."/>
        </authorList>
    </citation>
    <scope>NUCLEOTIDE SEQUENCE</scope>
    <source>
        <strain evidence="12">Whitten #5841</strain>
        <tissue evidence="12">Leaf</tissue>
    </source>
</reference>
<dbReference type="GO" id="GO:0045862">
    <property type="term" value="P:positive regulation of proteolysis"/>
    <property type="evidence" value="ECO:0007669"/>
    <property type="project" value="TreeGrafter"/>
</dbReference>
<dbReference type="SUPFAM" id="SSF57850">
    <property type="entry name" value="RING/U-box"/>
    <property type="match status" value="1"/>
</dbReference>
<dbReference type="EMBL" id="CM035438">
    <property type="protein sequence ID" value="KAH7285837.1"/>
    <property type="molecule type" value="Genomic_DNA"/>
</dbReference>
<dbReference type="Gene3D" id="1.25.40.10">
    <property type="entry name" value="Tetratricopeptide repeat domain"/>
    <property type="match status" value="1"/>
</dbReference>
<evidence type="ECO:0000256" key="5">
    <source>
        <dbReference type="ARBA" id="ARBA00022737"/>
    </source>
</evidence>
<dbReference type="Gene3D" id="3.30.40.10">
    <property type="entry name" value="Zinc/RING finger domain, C3HC4 (zinc finger)"/>
    <property type="match status" value="1"/>
</dbReference>